<accession>A0AAD7MJC6</accession>
<dbReference type="AlphaFoldDB" id="A0AAD7MJC6"/>
<reference evidence="1" key="1">
    <citation type="submission" date="2023-03" db="EMBL/GenBank/DDBJ databases">
        <title>Massive genome expansion in bonnet fungi (Mycena s.s.) driven by repeated elements and novel gene families across ecological guilds.</title>
        <authorList>
            <consortium name="Lawrence Berkeley National Laboratory"/>
            <person name="Harder C.B."/>
            <person name="Miyauchi S."/>
            <person name="Viragh M."/>
            <person name="Kuo A."/>
            <person name="Thoen E."/>
            <person name="Andreopoulos B."/>
            <person name="Lu D."/>
            <person name="Skrede I."/>
            <person name="Drula E."/>
            <person name="Henrissat B."/>
            <person name="Morin E."/>
            <person name="Kohler A."/>
            <person name="Barry K."/>
            <person name="LaButti K."/>
            <person name="Morin E."/>
            <person name="Salamov A."/>
            <person name="Lipzen A."/>
            <person name="Mereny Z."/>
            <person name="Hegedus B."/>
            <person name="Baldrian P."/>
            <person name="Stursova M."/>
            <person name="Weitz H."/>
            <person name="Taylor A."/>
            <person name="Grigoriev I.V."/>
            <person name="Nagy L.G."/>
            <person name="Martin F."/>
            <person name="Kauserud H."/>
        </authorList>
    </citation>
    <scope>NUCLEOTIDE SEQUENCE</scope>
    <source>
        <strain evidence="1">CBHHK182m</strain>
    </source>
</reference>
<evidence type="ECO:0000313" key="2">
    <source>
        <dbReference type="Proteomes" id="UP001215598"/>
    </source>
</evidence>
<dbReference type="EMBL" id="JARKIB010000242">
    <property type="protein sequence ID" value="KAJ7720264.1"/>
    <property type="molecule type" value="Genomic_DNA"/>
</dbReference>
<proteinExistence type="predicted"/>
<name>A0AAD7MJC6_9AGAR</name>
<gene>
    <name evidence="1" type="ORF">B0H16DRAFT_1699999</name>
</gene>
<dbReference type="Proteomes" id="UP001215598">
    <property type="component" value="Unassembled WGS sequence"/>
</dbReference>
<evidence type="ECO:0000313" key="1">
    <source>
        <dbReference type="EMBL" id="KAJ7720264.1"/>
    </source>
</evidence>
<sequence>MDTTPDPPPTENPVDTVRNLKDYLVGPKSNNLPVHGWTHASILFNHLEENVSKVMDKPMSSLAAIVMGRDRPADRAMAADTIADAIVAHGLAAQEEFTVIPATPKEGNPDAPILPHTNLILCTSSQLKDKITADPKKAYVHARRKDESDGFSFYIMPAFPEPSWFTATFVGLSDRLTRNEFISALFDKLIADTEVIKLIQEHHDRVPDACDIPFVVRVLLEYAEVKPCQVWIPGRRGSGGQRQNAVRLYLPPPSMEEAAIKAWKAHLSSPYW</sequence>
<keyword evidence="2" id="KW-1185">Reference proteome</keyword>
<organism evidence="1 2">
    <name type="scientific">Mycena metata</name>
    <dbReference type="NCBI Taxonomy" id="1033252"/>
    <lineage>
        <taxon>Eukaryota</taxon>
        <taxon>Fungi</taxon>
        <taxon>Dikarya</taxon>
        <taxon>Basidiomycota</taxon>
        <taxon>Agaricomycotina</taxon>
        <taxon>Agaricomycetes</taxon>
        <taxon>Agaricomycetidae</taxon>
        <taxon>Agaricales</taxon>
        <taxon>Marasmiineae</taxon>
        <taxon>Mycenaceae</taxon>
        <taxon>Mycena</taxon>
    </lineage>
</organism>
<comment type="caution">
    <text evidence="1">The sequence shown here is derived from an EMBL/GenBank/DDBJ whole genome shotgun (WGS) entry which is preliminary data.</text>
</comment>
<protein>
    <submittedName>
        <fullName evidence="1">Uncharacterized protein</fullName>
    </submittedName>
</protein>